<name>A0A402AVY9_9CHLR</name>
<dbReference type="PANTHER" id="PTHR43798">
    <property type="entry name" value="MONOACYLGLYCEROL LIPASE"/>
    <property type="match status" value="1"/>
</dbReference>
<dbReference type="InterPro" id="IPR000073">
    <property type="entry name" value="AB_hydrolase_1"/>
</dbReference>
<dbReference type="PRINTS" id="PR00793">
    <property type="entry name" value="PROAMNOPTASE"/>
</dbReference>
<dbReference type="OrthoDB" id="151598at2"/>
<dbReference type="InterPro" id="IPR029058">
    <property type="entry name" value="AB_hydrolase_fold"/>
</dbReference>
<dbReference type="PANTHER" id="PTHR43798:SF33">
    <property type="entry name" value="HYDROLASE, PUTATIVE (AFU_ORTHOLOGUE AFUA_2G14860)-RELATED"/>
    <property type="match status" value="1"/>
</dbReference>
<evidence type="ECO:0000259" key="9">
    <source>
        <dbReference type="Pfam" id="PF00561"/>
    </source>
</evidence>
<reference evidence="11" key="1">
    <citation type="submission" date="2018-12" db="EMBL/GenBank/DDBJ databases">
        <title>Tengunoibacter tsumagoiensis gen. nov., sp. nov., Dictyobacter kobayashii sp. nov., D. alpinus sp. nov., and D. joshuensis sp. nov. and description of Dictyobacteraceae fam. nov. within the order Ktedonobacterales isolated from Tengu-no-mugimeshi.</title>
        <authorList>
            <person name="Wang C.M."/>
            <person name="Zheng Y."/>
            <person name="Sakai Y."/>
            <person name="Toyoda A."/>
            <person name="Minakuchi Y."/>
            <person name="Abe K."/>
            <person name="Yokota A."/>
            <person name="Yabe S."/>
        </authorList>
    </citation>
    <scope>NUCLEOTIDE SEQUENCE [LARGE SCALE GENOMIC DNA]</scope>
    <source>
        <strain evidence="11">Uno11</strain>
    </source>
</reference>
<evidence type="ECO:0000313" key="10">
    <source>
        <dbReference type="EMBL" id="GCE23257.1"/>
    </source>
</evidence>
<evidence type="ECO:0000256" key="5">
    <source>
        <dbReference type="ARBA" id="ARBA00022801"/>
    </source>
</evidence>
<dbReference type="GO" id="GO:0004177">
    <property type="term" value="F:aminopeptidase activity"/>
    <property type="evidence" value="ECO:0007669"/>
    <property type="project" value="UniProtKB-EC"/>
</dbReference>
<feature type="active site" description="Nucleophile" evidence="8">
    <location>
        <position position="111"/>
    </location>
</feature>
<dbReference type="AlphaFoldDB" id="A0A402AVY9"/>
<keyword evidence="5 7" id="KW-0378">Hydrolase</keyword>
<dbReference type="SUPFAM" id="SSF53474">
    <property type="entry name" value="alpha/beta-Hydrolases"/>
    <property type="match status" value="1"/>
</dbReference>
<dbReference type="GO" id="GO:0016020">
    <property type="term" value="C:membrane"/>
    <property type="evidence" value="ECO:0007669"/>
    <property type="project" value="TreeGrafter"/>
</dbReference>
<dbReference type="PIRSF" id="PIRSF005539">
    <property type="entry name" value="Pept_S33_TRI_F1"/>
    <property type="match status" value="1"/>
</dbReference>
<sequence length="292" mass="33274">MTFGMPSYEGFIPFRGYRIWYCIVGDLSLTSVDSFPVLALHGGPGIPHESLQPLEQLALSGRAVIFYDQLGCGNSDRPDDLSLWDVPCFLEEIAMLRKTLYLERVHLFGHSWGGMLALEHALKEQKSLASLMLASVPAHVPAMFAEQQRIWEQLPSDILALLSVEGEKKAATHQQALAYFETHFYCRCDPWPDYLLQARTPEKRNTQLNQHMWNNVLYDWDIIPRLHMITLPTLITAGYHDGIAGGQDALLSEHIKSSQHIIFSECSHYAHAEQTELYLEALQKFMRQSEMN</sequence>
<dbReference type="InterPro" id="IPR002410">
    <property type="entry name" value="Peptidase_S33"/>
</dbReference>
<organism evidence="10 11">
    <name type="scientific">Dictyobacter kobayashii</name>
    <dbReference type="NCBI Taxonomy" id="2014872"/>
    <lineage>
        <taxon>Bacteria</taxon>
        <taxon>Bacillati</taxon>
        <taxon>Chloroflexota</taxon>
        <taxon>Ktedonobacteria</taxon>
        <taxon>Ktedonobacterales</taxon>
        <taxon>Dictyobacteraceae</taxon>
        <taxon>Dictyobacter</taxon>
    </lineage>
</organism>
<evidence type="ECO:0000256" key="4">
    <source>
        <dbReference type="ARBA" id="ARBA00021843"/>
    </source>
</evidence>
<dbReference type="EMBL" id="BIFS01000002">
    <property type="protein sequence ID" value="GCE23257.1"/>
    <property type="molecule type" value="Genomic_DNA"/>
</dbReference>
<dbReference type="Proteomes" id="UP000287188">
    <property type="component" value="Unassembled WGS sequence"/>
</dbReference>
<comment type="similarity">
    <text evidence="2 7">Belongs to the peptidase S33 family.</text>
</comment>
<dbReference type="Gene3D" id="3.40.50.1820">
    <property type="entry name" value="alpha/beta hydrolase"/>
    <property type="match status" value="1"/>
</dbReference>
<evidence type="ECO:0000256" key="6">
    <source>
        <dbReference type="ARBA" id="ARBA00029605"/>
    </source>
</evidence>
<feature type="active site" evidence="8">
    <location>
        <position position="241"/>
    </location>
</feature>
<evidence type="ECO:0000256" key="7">
    <source>
        <dbReference type="PIRNR" id="PIRNR005539"/>
    </source>
</evidence>
<feature type="domain" description="AB hydrolase-1" evidence="9">
    <location>
        <begin position="36"/>
        <end position="273"/>
    </location>
</feature>
<gene>
    <name evidence="10" type="ORF">KDK_70570</name>
</gene>
<dbReference type="NCBIfam" id="TIGR01250">
    <property type="entry name" value="pro_imino_pep_2"/>
    <property type="match status" value="1"/>
</dbReference>
<dbReference type="Pfam" id="PF00561">
    <property type="entry name" value="Abhydrolase_1"/>
    <property type="match status" value="1"/>
</dbReference>
<comment type="catalytic activity">
    <reaction evidence="1">
        <text>Release of N-terminal proline from a peptide.</text>
        <dbReference type="EC" id="3.4.11.5"/>
    </reaction>
</comment>
<protein>
    <recommendedName>
        <fullName evidence="4">Proline iminopeptidase</fullName>
        <ecNumber evidence="3">3.4.11.5</ecNumber>
    </recommendedName>
    <alternativeName>
        <fullName evidence="6">Prolyl aminopeptidase</fullName>
    </alternativeName>
</protein>
<evidence type="ECO:0000256" key="2">
    <source>
        <dbReference type="ARBA" id="ARBA00010088"/>
    </source>
</evidence>
<keyword evidence="11" id="KW-1185">Reference proteome</keyword>
<dbReference type="InterPro" id="IPR005945">
    <property type="entry name" value="Pro_imino_pep"/>
</dbReference>
<dbReference type="InterPro" id="IPR050266">
    <property type="entry name" value="AB_hydrolase_sf"/>
</dbReference>
<evidence type="ECO:0000313" key="11">
    <source>
        <dbReference type="Proteomes" id="UP000287188"/>
    </source>
</evidence>
<evidence type="ECO:0000256" key="3">
    <source>
        <dbReference type="ARBA" id="ARBA00012568"/>
    </source>
</evidence>
<proteinExistence type="inferred from homology"/>
<accession>A0A402AVY9</accession>
<dbReference type="GO" id="GO:0006508">
    <property type="term" value="P:proteolysis"/>
    <property type="evidence" value="ECO:0007669"/>
    <property type="project" value="InterPro"/>
</dbReference>
<feature type="active site" description="Proton donor" evidence="8">
    <location>
        <position position="268"/>
    </location>
</feature>
<evidence type="ECO:0000256" key="1">
    <source>
        <dbReference type="ARBA" id="ARBA00001585"/>
    </source>
</evidence>
<comment type="caution">
    <text evidence="10">The sequence shown here is derived from an EMBL/GenBank/DDBJ whole genome shotgun (WGS) entry which is preliminary data.</text>
</comment>
<dbReference type="EC" id="3.4.11.5" evidence="3"/>
<dbReference type="RefSeq" id="WP_126556726.1">
    <property type="nucleotide sequence ID" value="NZ_BIFS01000002.1"/>
</dbReference>
<evidence type="ECO:0000256" key="8">
    <source>
        <dbReference type="PIRSR" id="PIRSR005539-1"/>
    </source>
</evidence>